<reference evidence="3" key="1">
    <citation type="journal article" date="2021" name="PeerJ">
        <title>Extensive microbial diversity within the chicken gut microbiome revealed by metagenomics and culture.</title>
        <authorList>
            <person name="Gilroy R."/>
            <person name="Ravi A."/>
            <person name="Getino M."/>
            <person name="Pursley I."/>
            <person name="Horton D.L."/>
            <person name="Alikhan N.F."/>
            <person name="Baker D."/>
            <person name="Gharbi K."/>
            <person name="Hall N."/>
            <person name="Watson M."/>
            <person name="Adriaenssens E.M."/>
            <person name="Foster-Nyarko E."/>
            <person name="Jarju S."/>
            <person name="Secka A."/>
            <person name="Antonio M."/>
            <person name="Oren A."/>
            <person name="Chaudhuri R.R."/>
            <person name="La Ragione R."/>
            <person name="Hildebrand F."/>
            <person name="Pallen M.J."/>
        </authorList>
    </citation>
    <scope>NUCLEOTIDE SEQUENCE</scope>
    <source>
        <strain evidence="3">ChiHjej9B8-13557</strain>
    </source>
</reference>
<sequence length="270" mass="27056">MWVYQSPSNLPPAGGPAPQPAGQAGAQQASSRPAAAAETAATAEKPPPPAAPAARSGQAAPAAAPRQPRAKRGGSLTAACLALAGAYLFGALLSGVMLAFSRQQPGTMALASAYLGHWARLFDLEQPGAVWGLFAAEYLTAAFGATILLLLGLSAFGPVLIYLFAMLFGLGVGAVGLQLYLQSGWRSALAGAALSGLPTAAAVTGLCLFGASALAVSSSLHRAAFARQTPHPIPAARTLLAQYAVLNVLFLPICGVSTALACLAGQVGVI</sequence>
<organism evidence="3 4">
    <name type="scientific">Candidatus Faecalibacterium faecipullorum</name>
    <dbReference type="NCBI Taxonomy" id="2838578"/>
    <lineage>
        <taxon>Bacteria</taxon>
        <taxon>Bacillati</taxon>
        <taxon>Bacillota</taxon>
        <taxon>Clostridia</taxon>
        <taxon>Eubacteriales</taxon>
        <taxon>Oscillospiraceae</taxon>
        <taxon>Faecalibacterium</taxon>
    </lineage>
</organism>
<dbReference type="EMBL" id="DWXX01000192">
    <property type="protein sequence ID" value="HJB59993.1"/>
    <property type="molecule type" value="Genomic_DNA"/>
</dbReference>
<dbReference type="AlphaFoldDB" id="A0A9D2MH87"/>
<feature type="transmembrane region" description="Helical" evidence="2">
    <location>
        <begin position="76"/>
        <end position="100"/>
    </location>
</feature>
<evidence type="ECO:0000313" key="3">
    <source>
        <dbReference type="EMBL" id="HJB59993.1"/>
    </source>
</evidence>
<feature type="compositionally biased region" description="Low complexity" evidence="1">
    <location>
        <begin position="20"/>
        <end position="44"/>
    </location>
</feature>
<keyword evidence="2" id="KW-1133">Transmembrane helix</keyword>
<proteinExistence type="predicted"/>
<feature type="transmembrane region" description="Helical" evidence="2">
    <location>
        <begin position="200"/>
        <end position="220"/>
    </location>
</feature>
<feature type="transmembrane region" description="Helical" evidence="2">
    <location>
        <begin position="159"/>
        <end position="180"/>
    </location>
</feature>
<accession>A0A9D2MH87</accession>
<comment type="caution">
    <text evidence="3">The sequence shown here is derived from an EMBL/GenBank/DDBJ whole genome shotgun (WGS) entry which is preliminary data.</text>
</comment>
<protein>
    <submittedName>
        <fullName evidence="3">Uncharacterized protein</fullName>
    </submittedName>
</protein>
<keyword evidence="2" id="KW-0812">Transmembrane</keyword>
<keyword evidence="2" id="KW-0472">Membrane</keyword>
<feature type="transmembrane region" description="Helical" evidence="2">
    <location>
        <begin position="240"/>
        <end position="267"/>
    </location>
</feature>
<name>A0A9D2MH87_9FIRM</name>
<feature type="compositionally biased region" description="Low complexity" evidence="1">
    <location>
        <begin position="52"/>
        <end position="70"/>
    </location>
</feature>
<gene>
    <name evidence="3" type="ORF">H9771_10160</name>
</gene>
<evidence type="ECO:0000256" key="1">
    <source>
        <dbReference type="SAM" id="MobiDB-lite"/>
    </source>
</evidence>
<reference evidence="3" key="2">
    <citation type="submission" date="2021-04" db="EMBL/GenBank/DDBJ databases">
        <authorList>
            <person name="Gilroy R."/>
        </authorList>
    </citation>
    <scope>NUCLEOTIDE SEQUENCE</scope>
    <source>
        <strain evidence="3">ChiHjej9B8-13557</strain>
    </source>
</reference>
<feature type="compositionally biased region" description="Pro residues" evidence="1">
    <location>
        <begin position="9"/>
        <end position="19"/>
    </location>
</feature>
<dbReference type="Proteomes" id="UP000824211">
    <property type="component" value="Unassembled WGS sequence"/>
</dbReference>
<evidence type="ECO:0000256" key="2">
    <source>
        <dbReference type="SAM" id="Phobius"/>
    </source>
</evidence>
<feature type="region of interest" description="Disordered" evidence="1">
    <location>
        <begin position="1"/>
        <end position="70"/>
    </location>
</feature>
<evidence type="ECO:0000313" key="4">
    <source>
        <dbReference type="Proteomes" id="UP000824211"/>
    </source>
</evidence>
<feature type="transmembrane region" description="Helical" evidence="2">
    <location>
        <begin position="129"/>
        <end position="152"/>
    </location>
</feature>